<evidence type="ECO:0000313" key="5">
    <source>
        <dbReference type="Proteomes" id="UP001387293"/>
    </source>
</evidence>
<dbReference type="EMBL" id="JAPYKS010000007">
    <property type="protein sequence ID" value="MEI9409328.1"/>
    <property type="molecule type" value="Genomic_DNA"/>
</dbReference>
<evidence type="ECO:0000313" key="4">
    <source>
        <dbReference type="EMBL" id="MEI9409328.1"/>
    </source>
</evidence>
<sequence>MSDRPYEALLDTIYEAVVSPQKWIEVCDGLARLENGTGALLMPDVTELRRLGLPHSDALNESVEIYQRDGWYFQDERYRGRATHGLARVVFDQDIMTAEQMASSPFYNDFLRPCGLRWFAGISITVGGKPWTVSIQRSNKQGPFEESDRRRLELLASHLSRAATTAAALNYAHAEGAVDAFERMSIGAIVVDDGGRAILINKIAYALMGDGLQIRQNRLEATNTVDAAALDAMLHSCTLRSNVAHVSATKIVVVRRPSGKHAYQISACPLSARSVDNFGDARALILIADPAQQRKPTTEVLRRQFGLSLSEAKLAKILAGGHSLHDAANLVRITEETARSYLKSILSKTETHRQGQLVALLATTAFLTNDESVDALLK</sequence>
<dbReference type="SUPFAM" id="SSF46894">
    <property type="entry name" value="C-terminal effector domain of the bipartite response regulators"/>
    <property type="match status" value="1"/>
</dbReference>
<dbReference type="InterPro" id="IPR000792">
    <property type="entry name" value="Tscrpt_reg_LuxR_C"/>
</dbReference>
<evidence type="ECO:0000256" key="1">
    <source>
        <dbReference type="ARBA" id="ARBA00023015"/>
    </source>
</evidence>
<dbReference type="Proteomes" id="UP001387293">
    <property type="component" value="Unassembled WGS sequence"/>
</dbReference>
<evidence type="ECO:0000256" key="2">
    <source>
        <dbReference type="ARBA" id="ARBA00023163"/>
    </source>
</evidence>
<keyword evidence="5" id="KW-1185">Reference proteome</keyword>
<dbReference type="InterPro" id="IPR036388">
    <property type="entry name" value="WH-like_DNA-bd_sf"/>
</dbReference>
<organism evidence="4 5">
    <name type="scientific">Mesorhizobium salmacidum</name>
    <dbReference type="NCBI Taxonomy" id="3015171"/>
    <lineage>
        <taxon>Bacteria</taxon>
        <taxon>Pseudomonadati</taxon>
        <taxon>Pseudomonadota</taxon>
        <taxon>Alphaproteobacteria</taxon>
        <taxon>Hyphomicrobiales</taxon>
        <taxon>Phyllobacteriaceae</taxon>
        <taxon>Mesorhizobium</taxon>
    </lineage>
</organism>
<dbReference type="Gene3D" id="1.10.10.10">
    <property type="entry name" value="Winged helix-like DNA-binding domain superfamily/Winged helix DNA-binding domain"/>
    <property type="match status" value="1"/>
</dbReference>
<keyword evidence="2" id="KW-0804">Transcription</keyword>
<gene>
    <name evidence="4" type="ORF">O7A60_11175</name>
</gene>
<protein>
    <recommendedName>
        <fullName evidence="3">HTH luxR-type domain-containing protein</fullName>
    </recommendedName>
</protein>
<keyword evidence="1" id="KW-0805">Transcription regulation</keyword>
<dbReference type="SUPFAM" id="SSF55781">
    <property type="entry name" value="GAF domain-like"/>
    <property type="match status" value="1"/>
</dbReference>
<name>A0ABU8KVM8_9HYPH</name>
<feature type="domain" description="HTH luxR-type" evidence="3">
    <location>
        <begin position="304"/>
        <end position="361"/>
    </location>
</feature>
<dbReference type="InterPro" id="IPR029016">
    <property type="entry name" value="GAF-like_dom_sf"/>
</dbReference>
<evidence type="ECO:0000259" key="3">
    <source>
        <dbReference type="SMART" id="SM00421"/>
    </source>
</evidence>
<reference evidence="4 5" key="1">
    <citation type="submission" date="2022-12" db="EMBL/GenBank/DDBJ databases">
        <authorList>
            <person name="Muema E."/>
        </authorList>
    </citation>
    <scope>NUCLEOTIDE SEQUENCE [LARGE SCALE GENOMIC DNA]</scope>
    <source>
        <strain evidence="5">1326</strain>
    </source>
</reference>
<comment type="caution">
    <text evidence="4">The sequence shown here is derived from an EMBL/GenBank/DDBJ whole genome shotgun (WGS) entry which is preliminary data.</text>
</comment>
<dbReference type="Gene3D" id="3.30.450.40">
    <property type="match status" value="1"/>
</dbReference>
<accession>A0ABU8KVM8</accession>
<dbReference type="SMART" id="SM00421">
    <property type="entry name" value="HTH_LUXR"/>
    <property type="match status" value="1"/>
</dbReference>
<proteinExistence type="predicted"/>
<dbReference type="InterPro" id="IPR016032">
    <property type="entry name" value="Sig_transdc_resp-reg_C-effctor"/>
</dbReference>